<reference evidence="2 3" key="1">
    <citation type="submission" date="2016-07" db="EMBL/GenBank/DDBJ databases">
        <title>Pervasive Adenine N6-methylation of Active Genes in Fungi.</title>
        <authorList>
            <consortium name="DOE Joint Genome Institute"/>
            <person name="Mondo S.J."/>
            <person name="Dannebaum R.O."/>
            <person name="Kuo R.C."/>
            <person name="Labutti K."/>
            <person name="Haridas S."/>
            <person name="Kuo A."/>
            <person name="Salamov A."/>
            <person name="Ahrendt S.R."/>
            <person name="Lipzen A."/>
            <person name="Sullivan W."/>
            <person name="Andreopoulos W.B."/>
            <person name="Clum A."/>
            <person name="Lindquist E."/>
            <person name="Daum C."/>
            <person name="Ramamoorthy G.K."/>
            <person name="Gryganskyi A."/>
            <person name="Culley D."/>
            <person name="Magnuson J.K."/>
            <person name="James T.Y."/>
            <person name="O'Malley M.A."/>
            <person name="Stajich J.E."/>
            <person name="Spatafora J.W."/>
            <person name="Visel A."/>
            <person name="Grigoriev I.V."/>
        </authorList>
    </citation>
    <scope>NUCLEOTIDE SEQUENCE [LARGE SCALE GENOMIC DNA]</scope>
    <source>
        <strain evidence="2 3">CBS 115471</strain>
    </source>
</reference>
<feature type="region of interest" description="Disordered" evidence="1">
    <location>
        <begin position="17"/>
        <end position="64"/>
    </location>
</feature>
<evidence type="ECO:0000313" key="3">
    <source>
        <dbReference type="Proteomes" id="UP000193144"/>
    </source>
</evidence>
<gene>
    <name evidence="2" type="ORF">BCR34DRAFT_115910</name>
</gene>
<proteinExistence type="predicted"/>
<comment type="caution">
    <text evidence="2">The sequence shown here is derived from an EMBL/GenBank/DDBJ whole genome shotgun (WGS) entry which is preliminary data.</text>
</comment>
<protein>
    <submittedName>
        <fullName evidence="2">Uncharacterized protein</fullName>
    </submittedName>
</protein>
<evidence type="ECO:0000313" key="2">
    <source>
        <dbReference type="EMBL" id="ORY00151.1"/>
    </source>
</evidence>
<keyword evidence="3" id="KW-1185">Reference proteome</keyword>
<accession>A0A1Y1YQ38</accession>
<evidence type="ECO:0000256" key="1">
    <source>
        <dbReference type="SAM" id="MobiDB-lite"/>
    </source>
</evidence>
<organism evidence="2 3">
    <name type="scientific">Clohesyomyces aquaticus</name>
    <dbReference type="NCBI Taxonomy" id="1231657"/>
    <lineage>
        <taxon>Eukaryota</taxon>
        <taxon>Fungi</taxon>
        <taxon>Dikarya</taxon>
        <taxon>Ascomycota</taxon>
        <taxon>Pezizomycotina</taxon>
        <taxon>Dothideomycetes</taxon>
        <taxon>Pleosporomycetidae</taxon>
        <taxon>Pleosporales</taxon>
        <taxon>Lindgomycetaceae</taxon>
        <taxon>Clohesyomyces</taxon>
    </lineage>
</organism>
<dbReference type="Proteomes" id="UP000193144">
    <property type="component" value="Unassembled WGS sequence"/>
</dbReference>
<sequence length="92" mass="10413">MNKNEKKTRIHFDLVTPASQPVSHDRLIPQPVQSHPFHPSIPPQPEPTQHRQSHPACMPYPTSNAIADQTGDRSKCRFYINYASPASLRTIT</sequence>
<dbReference type="AlphaFoldDB" id="A0A1Y1YQ38"/>
<name>A0A1Y1YQ38_9PLEO</name>
<dbReference type="EMBL" id="MCFA01000187">
    <property type="protein sequence ID" value="ORY00151.1"/>
    <property type="molecule type" value="Genomic_DNA"/>
</dbReference>